<evidence type="ECO:0000256" key="1">
    <source>
        <dbReference type="SAM" id="MobiDB-lite"/>
    </source>
</evidence>
<organism evidence="2 3">
    <name type="scientific">Araneus ventricosus</name>
    <name type="common">Orbweaver spider</name>
    <name type="synonym">Epeira ventricosa</name>
    <dbReference type="NCBI Taxonomy" id="182803"/>
    <lineage>
        <taxon>Eukaryota</taxon>
        <taxon>Metazoa</taxon>
        <taxon>Ecdysozoa</taxon>
        <taxon>Arthropoda</taxon>
        <taxon>Chelicerata</taxon>
        <taxon>Arachnida</taxon>
        <taxon>Araneae</taxon>
        <taxon>Araneomorphae</taxon>
        <taxon>Entelegynae</taxon>
        <taxon>Araneoidea</taxon>
        <taxon>Araneidae</taxon>
        <taxon>Araneus</taxon>
    </lineage>
</organism>
<evidence type="ECO:0000313" key="2">
    <source>
        <dbReference type="EMBL" id="GBM43956.1"/>
    </source>
</evidence>
<dbReference type="Proteomes" id="UP000499080">
    <property type="component" value="Unassembled WGS sequence"/>
</dbReference>
<feature type="non-terminal residue" evidence="2">
    <location>
        <position position="70"/>
    </location>
</feature>
<gene>
    <name evidence="2" type="ORF">AVEN_220856_1</name>
</gene>
<dbReference type="AlphaFoldDB" id="A0A4Y2FTP5"/>
<proteinExistence type="predicted"/>
<comment type="caution">
    <text evidence="2">The sequence shown here is derived from an EMBL/GenBank/DDBJ whole genome shotgun (WGS) entry which is preliminary data.</text>
</comment>
<protein>
    <submittedName>
        <fullName evidence="2">Uncharacterized protein</fullName>
    </submittedName>
</protein>
<sequence>MRQSFRGSETQTQAEQALSQNGRHLLQPGQLQHLLLLRGRNSLPAGVSLGSGLRRDQLEVRPPQSRRLHP</sequence>
<accession>A0A4Y2FTP5</accession>
<dbReference type="EMBL" id="BGPR01097001">
    <property type="protein sequence ID" value="GBM43956.1"/>
    <property type="molecule type" value="Genomic_DNA"/>
</dbReference>
<feature type="region of interest" description="Disordered" evidence="1">
    <location>
        <begin position="1"/>
        <end position="25"/>
    </location>
</feature>
<keyword evidence="3" id="KW-1185">Reference proteome</keyword>
<feature type="compositionally biased region" description="Polar residues" evidence="1">
    <location>
        <begin position="1"/>
        <end position="21"/>
    </location>
</feature>
<feature type="region of interest" description="Disordered" evidence="1">
    <location>
        <begin position="45"/>
        <end position="70"/>
    </location>
</feature>
<name>A0A4Y2FTP5_ARAVE</name>
<reference evidence="2 3" key="1">
    <citation type="journal article" date="2019" name="Sci. Rep.">
        <title>Orb-weaving spider Araneus ventricosus genome elucidates the spidroin gene catalogue.</title>
        <authorList>
            <person name="Kono N."/>
            <person name="Nakamura H."/>
            <person name="Ohtoshi R."/>
            <person name="Moran D.A.P."/>
            <person name="Shinohara A."/>
            <person name="Yoshida Y."/>
            <person name="Fujiwara M."/>
            <person name="Mori M."/>
            <person name="Tomita M."/>
            <person name="Arakawa K."/>
        </authorList>
    </citation>
    <scope>NUCLEOTIDE SEQUENCE [LARGE SCALE GENOMIC DNA]</scope>
</reference>
<evidence type="ECO:0000313" key="3">
    <source>
        <dbReference type="Proteomes" id="UP000499080"/>
    </source>
</evidence>